<sequence length="927" mass="102019">MSQEDVDQPVRNPGIRYRAFISYSHKDADWGKWLHRELEKFRVSRDLVGRDTPMGAIPANLRPIFADREEFASGPSLKEATAHALSSSEFLIVVCSPRAAKSVHVNEEIRLFKASGRSSRVIAIIVDGEPNDAQAECFPPALKHRVTAEGTLSDLDDEPVAADARESADGRDLAKLKVIAGLLGIGLDEIRRRAARAARRRLAAVSAIAATMGVLAIAAGVEAWIAHERRREAEQRLDWALETARSVTAKTTNFKSRFGVPAPVIAELLQEVERLLGRLSEQGVRSAELASREAQLYGALADGHMDTGDVTKALIDAEQSLAKLTQYASEKGMSPDTRNDIAWAHLRVGDILKQENRLGDANKQFVLAKELLEALARDYPADPRWQESLAAALKRLADLLSTQGKLDAARASIDLVIKADRALLQRYPAHNPYKYNLILALNSLGDLILNSTSAEDAYTSYNEALSISSSLASSDASNVDWMGALAQSKQNVGISLERRGRSAEAIEFYRGAREIRRKISDLDPTNVQKLDKLAFVVSSTAYLLQTTGHLQEAELGFADVVSIRRKITSLDPLNNWEKGTFCIALMQLGQVRFNLGATDASMTVFEEAVSACAASMHADPSNSAIKSAQLVNLGSISIVKEARGDAKGSLAAVEEMVRLADELQANEATSVLKVSEALAAHKLLAEKLRAQKRPLDALDTLLTQRAAVARLSGTDDVILLNMFSYYYDELYLANLDLDRYSEAIEAAQNGVALCKRWSDVDQTNSLAREQLAASYTNLGIAYRFAKHLDDSHSNLLRGLDIRKDLADKDPKNIQMKSALATSWSRLNDLLWDQRNYGEALEAEQNALDLRKRIVEFDPQNINFLSDLGDSYAGVGDALARLDRTDEAKTALDAALKIRQTLVERQPQNEQFQADVERARNRLAKLKQ</sequence>
<evidence type="ECO:0000259" key="4">
    <source>
        <dbReference type="Pfam" id="PF13676"/>
    </source>
</evidence>
<accession>A0AAE5X6L1</accession>
<dbReference type="InterPro" id="IPR011990">
    <property type="entry name" value="TPR-like_helical_dom_sf"/>
</dbReference>
<feature type="domain" description="TIR" evidence="4">
    <location>
        <begin position="20"/>
        <end position="130"/>
    </location>
</feature>
<dbReference type="InterPro" id="IPR035897">
    <property type="entry name" value="Toll_tir_struct_dom_sf"/>
</dbReference>
<dbReference type="Gene3D" id="3.40.50.10140">
    <property type="entry name" value="Toll/interleukin-1 receptor homology (TIR) domain"/>
    <property type="match status" value="1"/>
</dbReference>
<keyword evidence="3" id="KW-0812">Transmembrane</keyword>
<dbReference type="InterPro" id="IPR019734">
    <property type="entry name" value="TPR_rpt"/>
</dbReference>
<feature type="transmembrane region" description="Helical" evidence="3">
    <location>
        <begin position="202"/>
        <end position="226"/>
    </location>
</feature>
<dbReference type="GO" id="GO:0007165">
    <property type="term" value="P:signal transduction"/>
    <property type="evidence" value="ECO:0007669"/>
    <property type="project" value="InterPro"/>
</dbReference>
<organism evidence="5 6">
    <name type="scientific">Bradyrhizobium guangzhouense</name>
    <dbReference type="NCBI Taxonomy" id="1325095"/>
    <lineage>
        <taxon>Bacteria</taxon>
        <taxon>Pseudomonadati</taxon>
        <taxon>Pseudomonadota</taxon>
        <taxon>Alphaproteobacteria</taxon>
        <taxon>Hyphomicrobiales</taxon>
        <taxon>Nitrobacteraceae</taxon>
        <taxon>Bradyrhizobium</taxon>
    </lineage>
</organism>
<keyword evidence="1" id="KW-0677">Repeat</keyword>
<evidence type="ECO:0000256" key="2">
    <source>
        <dbReference type="ARBA" id="ARBA00022803"/>
    </source>
</evidence>
<gene>
    <name evidence="5" type="ORF">XH91_32770</name>
</gene>
<dbReference type="AlphaFoldDB" id="A0AAE5X6L1"/>
<dbReference type="Pfam" id="PF13181">
    <property type="entry name" value="TPR_8"/>
    <property type="match status" value="1"/>
</dbReference>
<dbReference type="EMBL" id="CP030053">
    <property type="protein sequence ID" value="QAU49671.1"/>
    <property type="molecule type" value="Genomic_DNA"/>
</dbReference>
<evidence type="ECO:0000256" key="1">
    <source>
        <dbReference type="ARBA" id="ARBA00022737"/>
    </source>
</evidence>
<name>A0AAE5X6L1_9BRAD</name>
<dbReference type="InterPro" id="IPR000157">
    <property type="entry name" value="TIR_dom"/>
</dbReference>
<dbReference type="SUPFAM" id="SSF52200">
    <property type="entry name" value="Toll/Interleukin receptor TIR domain"/>
    <property type="match status" value="1"/>
</dbReference>
<dbReference type="SMART" id="SM00028">
    <property type="entry name" value="TPR"/>
    <property type="match status" value="8"/>
</dbReference>
<dbReference type="PANTHER" id="PTHR45641:SF19">
    <property type="entry name" value="NEPHROCYSTIN-3"/>
    <property type="match status" value="1"/>
</dbReference>
<dbReference type="PANTHER" id="PTHR45641">
    <property type="entry name" value="TETRATRICOPEPTIDE REPEAT PROTEIN (AFU_ORTHOLOGUE AFUA_6G03870)"/>
    <property type="match status" value="1"/>
</dbReference>
<keyword evidence="3" id="KW-0472">Membrane</keyword>
<keyword evidence="3" id="KW-1133">Transmembrane helix</keyword>
<evidence type="ECO:0000313" key="6">
    <source>
        <dbReference type="Proteomes" id="UP000288972"/>
    </source>
</evidence>
<dbReference type="KEGG" id="bgz:XH91_32770"/>
<dbReference type="RefSeq" id="WP_128954426.1">
    <property type="nucleotide sequence ID" value="NZ_CP030053.1"/>
</dbReference>
<reference evidence="5 6" key="1">
    <citation type="submission" date="2018-06" db="EMBL/GenBank/DDBJ databases">
        <title>Comparative genomics of rhizobia nodulating Arachis hypogaea in China.</title>
        <authorList>
            <person name="Li Y."/>
        </authorList>
    </citation>
    <scope>NUCLEOTIDE SEQUENCE [LARGE SCALE GENOMIC DNA]</scope>
    <source>
        <strain evidence="5 6">CCBAU 51670</strain>
    </source>
</reference>
<dbReference type="Gene3D" id="1.25.40.10">
    <property type="entry name" value="Tetratricopeptide repeat domain"/>
    <property type="match status" value="3"/>
</dbReference>
<evidence type="ECO:0000313" key="5">
    <source>
        <dbReference type="EMBL" id="QAU49671.1"/>
    </source>
</evidence>
<dbReference type="Pfam" id="PF13676">
    <property type="entry name" value="TIR_2"/>
    <property type="match status" value="1"/>
</dbReference>
<protein>
    <recommendedName>
        <fullName evidence="4">TIR domain-containing protein</fullName>
    </recommendedName>
</protein>
<keyword evidence="2" id="KW-0802">TPR repeat</keyword>
<proteinExistence type="predicted"/>
<evidence type="ECO:0000256" key="3">
    <source>
        <dbReference type="SAM" id="Phobius"/>
    </source>
</evidence>
<dbReference type="Proteomes" id="UP000288972">
    <property type="component" value="Chromosome"/>
</dbReference>
<dbReference type="SUPFAM" id="SSF48452">
    <property type="entry name" value="TPR-like"/>
    <property type="match status" value="2"/>
</dbReference>